<protein>
    <submittedName>
        <fullName evidence="1">Uncharacterized protein</fullName>
    </submittedName>
</protein>
<sequence>MIRHHAVISCVEHLFRGPVHVDIVTRYPCFCRRLYASDSEISKKNRITCASAHLVSFKPRLCYIPHHHRMLVHIWRILGVFARATSHELQQNEISQQRVRKESEPIPKRSHCTLEPEAFDQESPNYTRFQVAPVIWAWLAILGQSATTGLKTMYNPPRQNSSVLDQPILFSASAL</sequence>
<evidence type="ECO:0000313" key="2">
    <source>
        <dbReference type="Proteomes" id="UP000027195"/>
    </source>
</evidence>
<dbReference type="AlphaFoldDB" id="A0A067NC62"/>
<reference evidence="2" key="1">
    <citation type="journal article" date="2014" name="Proc. Natl. Acad. Sci. U.S.A.">
        <title>Extensive sampling of basidiomycete genomes demonstrates inadequacy of the white-rot/brown-rot paradigm for wood decay fungi.</title>
        <authorList>
            <person name="Riley R."/>
            <person name="Salamov A.A."/>
            <person name="Brown D.W."/>
            <person name="Nagy L.G."/>
            <person name="Floudas D."/>
            <person name="Held B.W."/>
            <person name="Levasseur A."/>
            <person name="Lombard V."/>
            <person name="Morin E."/>
            <person name="Otillar R."/>
            <person name="Lindquist E.A."/>
            <person name="Sun H."/>
            <person name="LaButti K.M."/>
            <person name="Schmutz J."/>
            <person name="Jabbour D."/>
            <person name="Luo H."/>
            <person name="Baker S.E."/>
            <person name="Pisabarro A.G."/>
            <person name="Walton J.D."/>
            <person name="Blanchette R.A."/>
            <person name="Henrissat B."/>
            <person name="Martin F."/>
            <person name="Cullen D."/>
            <person name="Hibbett D.S."/>
            <person name="Grigoriev I.V."/>
        </authorList>
    </citation>
    <scope>NUCLEOTIDE SEQUENCE [LARGE SCALE GENOMIC DNA]</scope>
    <source>
        <strain evidence="2">FD-172 SS1</strain>
    </source>
</reference>
<name>A0A067NC62_BOTB1</name>
<proteinExistence type="predicted"/>
<dbReference type="Proteomes" id="UP000027195">
    <property type="component" value="Unassembled WGS sequence"/>
</dbReference>
<dbReference type="EMBL" id="KL198016">
    <property type="protein sequence ID" value="KDQ21331.1"/>
    <property type="molecule type" value="Genomic_DNA"/>
</dbReference>
<evidence type="ECO:0000313" key="1">
    <source>
        <dbReference type="EMBL" id="KDQ21331.1"/>
    </source>
</evidence>
<dbReference type="InParanoid" id="A0A067NC62"/>
<keyword evidence="2" id="KW-1185">Reference proteome</keyword>
<organism evidence="1 2">
    <name type="scientific">Botryobasidium botryosum (strain FD-172 SS1)</name>
    <dbReference type="NCBI Taxonomy" id="930990"/>
    <lineage>
        <taxon>Eukaryota</taxon>
        <taxon>Fungi</taxon>
        <taxon>Dikarya</taxon>
        <taxon>Basidiomycota</taxon>
        <taxon>Agaricomycotina</taxon>
        <taxon>Agaricomycetes</taxon>
        <taxon>Cantharellales</taxon>
        <taxon>Botryobasidiaceae</taxon>
        <taxon>Botryobasidium</taxon>
    </lineage>
</organism>
<gene>
    <name evidence="1" type="ORF">BOTBODRAFT_199220</name>
</gene>
<accession>A0A067NC62</accession>
<dbReference type="HOGENOM" id="CLU_1532289_0_0_1"/>